<sequence>MKGFGTFFSFAFAAVAAASNVVDLTPKNFDEIVLKSGKPALVEFFAPWCGHCKKLAPVWEELADSFATTKDKVTIAKVDADEHKSLGQKYGIKGFPTIKYFDGKSNKPIDYDSKRDLESLQQFIAKQSNVKAKVKKELPSDVVALNDASFDSVVNGDKHVLVEFYAPWCGHCKALAPVYETLAHNFVNDADVVIAKVDCDSPAGKATAQRFGVTGYPTLKFFPKGATEPIPYEGGRTEQALIEFLNKNAGTARAVGGGLNSEAGRIAAFDKEIKQLVKGDSDSLKIVSEKVLELAEDSKEVYATYYVKALSKLAKKGDYIEKELQRLQGILKRGGLQPKKMDELKSKANILAQFFTEKPEEDTTKEDAKDEL</sequence>
<comment type="similarity">
    <text evidence="2 9">Belongs to the protein disulfide isomerase family.</text>
</comment>
<dbReference type="GO" id="GO:0006457">
    <property type="term" value="P:protein folding"/>
    <property type="evidence" value="ECO:0007669"/>
    <property type="project" value="TreeGrafter"/>
</dbReference>
<keyword evidence="7 12" id="KW-0413">Isomerase</keyword>
<dbReference type="InterPro" id="IPR005788">
    <property type="entry name" value="PDI_thioredoxin-like_dom"/>
</dbReference>
<accession>A0A5J5FAZ0</accession>
<evidence type="ECO:0000256" key="6">
    <source>
        <dbReference type="ARBA" id="ARBA00023157"/>
    </source>
</evidence>
<dbReference type="InterPro" id="IPR051063">
    <property type="entry name" value="PDI"/>
</dbReference>
<dbReference type="PANTHER" id="PTHR45672:SF11">
    <property type="entry name" value="PROTEIN DISULFIDE-ISOMERASE C17H9.14C"/>
    <property type="match status" value="1"/>
</dbReference>
<dbReference type="InterPro" id="IPR036356">
    <property type="entry name" value="ERp29_C_sf"/>
</dbReference>
<dbReference type="Pfam" id="PF07749">
    <property type="entry name" value="ERp29"/>
    <property type="match status" value="1"/>
</dbReference>
<comment type="caution">
    <text evidence="12">The sequence shown here is derived from an EMBL/GenBank/DDBJ whole genome shotgun (WGS) entry which is preliminary data.</text>
</comment>
<dbReference type="GO" id="GO:0003756">
    <property type="term" value="F:protein disulfide isomerase activity"/>
    <property type="evidence" value="ECO:0007669"/>
    <property type="project" value="UniProtKB-EC"/>
</dbReference>
<keyword evidence="13" id="KW-1185">Reference proteome</keyword>
<evidence type="ECO:0000313" key="13">
    <source>
        <dbReference type="Proteomes" id="UP000326924"/>
    </source>
</evidence>
<feature type="chain" id="PRO_5023891274" description="protein disulfide-isomerase" evidence="10">
    <location>
        <begin position="19"/>
        <end position="372"/>
    </location>
</feature>
<reference evidence="12 13" key="1">
    <citation type="submission" date="2019-09" db="EMBL/GenBank/DDBJ databases">
        <title>Draft genome of the ectomycorrhizal ascomycete Sphaerosporella brunnea.</title>
        <authorList>
            <consortium name="DOE Joint Genome Institute"/>
            <person name="Benucci G.M."/>
            <person name="Marozzi G."/>
            <person name="Antonielli L."/>
            <person name="Sanchez S."/>
            <person name="Marco P."/>
            <person name="Wang X."/>
            <person name="Falini L.B."/>
            <person name="Barry K."/>
            <person name="Haridas S."/>
            <person name="Lipzen A."/>
            <person name="Labutti K."/>
            <person name="Grigoriev I.V."/>
            <person name="Murat C."/>
            <person name="Martin F."/>
            <person name="Albertini E."/>
            <person name="Donnini D."/>
            <person name="Bonito G."/>
        </authorList>
    </citation>
    <scope>NUCLEOTIDE SEQUENCE [LARGE SCALE GENOMIC DNA]</scope>
    <source>
        <strain evidence="12 13">Sb_GMNB300</strain>
    </source>
</reference>
<dbReference type="AlphaFoldDB" id="A0A5J5FAZ0"/>
<evidence type="ECO:0000259" key="11">
    <source>
        <dbReference type="PROSITE" id="PS51352"/>
    </source>
</evidence>
<keyword evidence="5" id="KW-0677">Repeat</keyword>
<organism evidence="12 13">
    <name type="scientific">Sphaerosporella brunnea</name>
    <dbReference type="NCBI Taxonomy" id="1250544"/>
    <lineage>
        <taxon>Eukaryota</taxon>
        <taxon>Fungi</taxon>
        <taxon>Dikarya</taxon>
        <taxon>Ascomycota</taxon>
        <taxon>Pezizomycotina</taxon>
        <taxon>Pezizomycetes</taxon>
        <taxon>Pezizales</taxon>
        <taxon>Pyronemataceae</taxon>
        <taxon>Sphaerosporella</taxon>
    </lineage>
</organism>
<evidence type="ECO:0000256" key="7">
    <source>
        <dbReference type="ARBA" id="ARBA00023235"/>
    </source>
</evidence>
<dbReference type="EMBL" id="VXIS01000002">
    <property type="protein sequence ID" value="KAA8914824.1"/>
    <property type="molecule type" value="Genomic_DNA"/>
</dbReference>
<evidence type="ECO:0000256" key="5">
    <source>
        <dbReference type="ARBA" id="ARBA00022737"/>
    </source>
</evidence>
<evidence type="ECO:0000313" key="12">
    <source>
        <dbReference type="EMBL" id="KAA8914824.1"/>
    </source>
</evidence>
<dbReference type="FunFam" id="3.40.30.10:FF:000032">
    <property type="entry name" value="Protein disulfide-isomerase A6 homolog"/>
    <property type="match status" value="2"/>
</dbReference>
<keyword evidence="8" id="KW-0676">Redox-active center</keyword>
<gene>
    <name evidence="12" type="ORF">FN846DRAFT_924827</name>
</gene>
<feature type="domain" description="Thioredoxin" evidence="11">
    <location>
        <begin position="10"/>
        <end position="129"/>
    </location>
</feature>
<evidence type="ECO:0000256" key="9">
    <source>
        <dbReference type="RuleBase" id="RU004208"/>
    </source>
</evidence>
<dbReference type="SUPFAM" id="SSF47933">
    <property type="entry name" value="ERP29 C domain-like"/>
    <property type="match status" value="1"/>
</dbReference>
<evidence type="ECO:0000256" key="2">
    <source>
        <dbReference type="ARBA" id="ARBA00006347"/>
    </source>
</evidence>
<dbReference type="EC" id="5.3.4.1" evidence="3"/>
<evidence type="ECO:0000256" key="10">
    <source>
        <dbReference type="SAM" id="SignalP"/>
    </source>
</evidence>
<feature type="domain" description="Thioredoxin" evidence="11">
    <location>
        <begin position="132"/>
        <end position="250"/>
    </location>
</feature>
<proteinExistence type="inferred from homology"/>
<dbReference type="InterPro" id="IPR013766">
    <property type="entry name" value="Thioredoxin_domain"/>
</dbReference>
<evidence type="ECO:0000256" key="1">
    <source>
        <dbReference type="ARBA" id="ARBA00001182"/>
    </source>
</evidence>
<comment type="catalytic activity">
    <reaction evidence="1">
        <text>Catalyzes the rearrangement of -S-S- bonds in proteins.</text>
        <dbReference type="EC" id="5.3.4.1"/>
    </reaction>
</comment>
<dbReference type="InParanoid" id="A0A5J5FAZ0"/>
<dbReference type="InterPro" id="IPR011679">
    <property type="entry name" value="ERp29_C"/>
</dbReference>
<protein>
    <recommendedName>
        <fullName evidence="3">protein disulfide-isomerase</fullName>
        <ecNumber evidence="3">5.3.4.1</ecNumber>
    </recommendedName>
</protein>
<dbReference type="NCBIfam" id="TIGR01126">
    <property type="entry name" value="pdi_dom"/>
    <property type="match status" value="2"/>
</dbReference>
<dbReference type="GO" id="GO:0005783">
    <property type="term" value="C:endoplasmic reticulum"/>
    <property type="evidence" value="ECO:0007669"/>
    <property type="project" value="InterPro"/>
</dbReference>
<dbReference type="Gene3D" id="1.20.1150.12">
    <property type="entry name" value="Endoplasmic reticulum resident protein 29, C-terminal domain"/>
    <property type="match status" value="1"/>
</dbReference>
<evidence type="ECO:0000256" key="3">
    <source>
        <dbReference type="ARBA" id="ARBA00012723"/>
    </source>
</evidence>
<dbReference type="PROSITE" id="PS51352">
    <property type="entry name" value="THIOREDOXIN_2"/>
    <property type="match status" value="2"/>
</dbReference>
<dbReference type="FunCoup" id="A0A5J5FAZ0">
    <property type="interactions" value="149"/>
</dbReference>
<feature type="signal peptide" evidence="10">
    <location>
        <begin position="1"/>
        <end position="18"/>
    </location>
</feature>
<evidence type="ECO:0000256" key="4">
    <source>
        <dbReference type="ARBA" id="ARBA00022729"/>
    </source>
</evidence>
<dbReference type="PRINTS" id="PR00421">
    <property type="entry name" value="THIOREDOXIN"/>
</dbReference>
<dbReference type="PANTHER" id="PTHR45672">
    <property type="entry name" value="PROTEIN DISULFIDE-ISOMERASE C17H9.14C-RELATED"/>
    <property type="match status" value="1"/>
</dbReference>
<dbReference type="CDD" id="cd02998">
    <property type="entry name" value="PDI_a_ERp38"/>
    <property type="match status" value="2"/>
</dbReference>
<dbReference type="Gene3D" id="3.40.30.10">
    <property type="entry name" value="Glutaredoxin"/>
    <property type="match status" value="2"/>
</dbReference>
<dbReference type="Pfam" id="PF00085">
    <property type="entry name" value="Thioredoxin"/>
    <property type="match status" value="2"/>
</dbReference>
<dbReference type="SUPFAM" id="SSF52833">
    <property type="entry name" value="Thioredoxin-like"/>
    <property type="match status" value="2"/>
</dbReference>
<name>A0A5J5FAZ0_9PEZI</name>
<keyword evidence="6" id="KW-1015">Disulfide bond</keyword>
<dbReference type="OrthoDB" id="10264505at2759"/>
<evidence type="ECO:0000256" key="8">
    <source>
        <dbReference type="ARBA" id="ARBA00023284"/>
    </source>
</evidence>
<dbReference type="PROSITE" id="PS00194">
    <property type="entry name" value="THIOREDOXIN_1"/>
    <property type="match status" value="2"/>
</dbReference>
<dbReference type="InterPro" id="IPR017937">
    <property type="entry name" value="Thioredoxin_CS"/>
</dbReference>
<dbReference type="Proteomes" id="UP000326924">
    <property type="component" value="Unassembled WGS sequence"/>
</dbReference>
<keyword evidence="4 10" id="KW-0732">Signal</keyword>
<dbReference type="InterPro" id="IPR036249">
    <property type="entry name" value="Thioredoxin-like_sf"/>
</dbReference>
<dbReference type="CDD" id="cd00238">
    <property type="entry name" value="ERp29c"/>
    <property type="match status" value="1"/>
</dbReference>